<evidence type="ECO:0000256" key="8">
    <source>
        <dbReference type="ARBA" id="ARBA00023077"/>
    </source>
</evidence>
<dbReference type="PROSITE" id="PS52016">
    <property type="entry name" value="TONB_DEPENDENT_REC_3"/>
    <property type="match status" value="1"/>
</dbReference>
<evidence type="ECO:0000256" key="5">
    <source>
        <dbReference type="ARBA" id="ARBA00022692"/>
    </source>
</evidence>
<evidence type="ECO:0000256" key="2">
    <source>
        <dbReference type="ARBA" id="ARBA00022448"/>
    </source>
</evidence>
<dbReference type="Pfam" id="PF07715">
    <property type="entry name" value="Plug"/>
    <property type="match status" value="1"/>
</dbReference>
<accession>A0ABT3A6W5</accession>
<evidence type="ECO:0000256" key="13">
    <source>
        <dbReference type="SAM" id="SignalP"/>
    </source>
</evidence>
<organism evidence="16 17">
    <name type="scientific">Fluctibacter corallii</name>
    <dbReference type="NCBI Taxonomy" id="2984329"/>
    <lineage>
        <taxon>Bacteria</taxon>
        <taxon>Pseudomonadati</taxon>
        <taxon>Pseudomonadota</taxon>
        <taxon>Gammaproteobacteria</taxon>
        <taxon>Alteromonadales</taxon>
        <taxon>Alteromonadaceae</taxon>
        <taxon>Fluctibacter</taxon>
    </lineage>
</organism>
<keyword evidence="9 11" id="KW-0472">Membrane</keyword>
<evidence type="ECO:0000259" key="15">
    <source>
        <dbReference type="Pfam" id="PF07715"/>
    </source>
</evidence>
<keyword evidence="10 11" id="KW-0998">Cell outer membrane</keyword>
<keyword evidence="3 11" id="KW-1134">Transmembrane beta strand</keyword>
<evidence type="ECO:0000256" key="10">
    <source>
        <dbReference type="ARBA" id="ARBA00023237"/>
    </source>
</evidence>
<feature type="domain" description="TonB-dependent receptor-like beta-barrel" evidence="14">
    <location>
        <begin position="199"/>
        <end position="753"/>
    </location>
</feature>
<keyword evidence="4" id="KW-0410">Iron transport</keyword>
<feature type="signal peptide" evidence="13">
    <location>
        <begin position="1"/>
        <end position="29"/>
    </location>
</feature>
<dbReference type="RefSeq" id="WP_263711675.1">
    <property type="nucleotide sequence ID" value="NZ_JAOWKX010000003.1"/>
</dbReference>
<keyword evidence="7" id="KW-0406">Ion transport</keyword>
<keyword evidence="5 11" id="KW-0812">Transmembrane</keyword>
<dbReference type="InterPro" id="IPR039426">
    <property type="entry name" value="TonB-dep_rcpt-like"/>
</dbReference>
<evidence type="ECO:0000313" key="16">
    <source>
        <dbReference type="EMBL" id="MCV2884421.1"/>
    </source>
</evidence>
<protein>
    <submittedName>
        <fullName evidence="16">TonB-dependent receptor</fullName>
    </submittedName>
</protein>
<dbReference type="SUPFAM" id="SSF56935">
    <property type="entry name" value="Porins"/>
    <property type="match status" value="1"/>
</dbReference>
<keyword evidence="8 12" id="KW-0798">TonB box</keyword>
<evidence type="ECO:0000256" key="1">
    <source>
        <dbReference type="ARBA" id="ARBA00004571"/>
    </source>
</evidence>
<dbReference type="Pfam" id="PF00593">
    <property type="entry name" value="TonB_dep_Rec_b-barrel"/>
    <property type="match status" value="1"/>
</dbReference>
<feature type="domain" description="TonB-dependent receptor plug" evidence="15">
    <location>
        <begin position="49"/>
        <end position="154"/>
    </location>
</feature>
<comment type="subcellular location">
    <subcellularLocation>
        <location evidence="1 11">Cell outer membrane</location>
        <topology evidence="1 11">Multi-pass membrane protein</topology>
    </subcellularLocation>
</comment>
<evidence type="ECO:0000313" key="17">
    <source>
        <dbReference type="Proteomes" id="UP001652504"/>
    </source>
</evidence>
<dbReference type="InterPro" id="IPR000531">
    <property type="entry name" value="Beta-barrel_TonB"/>
</dbReference>
<dbReference type="PANTHER" id="PTHR32552:SF81">
    <property type="entry name" value="TONB-DEPENDENT OUTER MEMBRANE RECEPTOR"/>
    <property type="match status" value="1"/>
</dbReference>
<keyword evidence="17" id="KW-1185">Reference proteome</keyword>
<evidence type="ECO:0000256" key="7">
    <source>
        <dbReference type="ARBA" id="ARBA00023065"/>
    </source>
</evidence>
<evidence type="ECO:0000256" key="4">
    <source>
        <dbReference type="ARBA" id="ARBA00022496"/>
    </source>
</evidence>
<dbReference type="PANTHER" id="PTHR32552">
    <property type="entry name" value="FERRICHROME IRON RECEPTOR-RELATED"/>
    <property type="match status" value="1"/>
</dbReference>
<keyword evidence="6" id="KW-0408">Iron</keyword>
<evidence type="ECO:0000256" key="6">
    <source>
        <dbReference type="ARBA" id="ARBA00023004"/>
    </source>
</evidence>
<dbReference type="InterPro" id="IPR036942">
    <property type="entry name" value="Beta-barrel_TonB_sf"/>
</dbReference>
<keyword evidence="13" id="KW-0732">Signal</keyword>
<dbReference type="InterPro" id="IPR012910">
    <property type="entry name" value="Plug_dom"/>
</dbReference>
<evidence type="ECO:0000259" key="14">
    <source>
        <dbReference type="Pfam" id="PF00593"/>
    </source>
</evidence>
<dbReference type="Gene3D" id="2.40.170.20">
    <property type="entry name" value="TonB-dependent receptor, beta-barrel domain"/>
    <property type="match status" value="1"/>
</dbReference>
<proteinExistence type="inferred from homology"/>
<evidence type="ECO:0000256" key="9">
    <source>
        <dbReference type="ARBA" id="ARBA00023136"/>
    </source>
</evidence>
<gene>
    <name evidence="16" type="ORF">OE749_06915</name>
</gene>
<name>A0ABT3A6W5_9ALTE</name>
<evidence type="ECO:0000256" key="11">
    <source>
        <dbReference type="PROSITE-ProRule" id="PRU01360"/>
    </source>
</evidence>
<reference evidence="16 17" key="1">
    <citation type="submission" date="2022-10" db="EMBL/GenBank/DDBJ databases">
        <title>Aestuariibacter sp. AA17 isolated from Montipora capitata coral fragment.</title>
        <authorList>
            <person name="Emsley S.A."/>
            <person name="Pfannmuller K.M."/>
            <person name="Loughran R.M."/>
            <person name="Shlafstein M."/>
            <person name="Papke E."/>
            <person name="Saw J.H."/>
            <person name="Ushijima B."/>
            <person name="Videau P."/>
        </authorList>
    </citation>
    <scope>NUCLEOTIDE SEQUENCE [LARGE SCALE GENOMIC DNA]</scope>
    <source>
        <strain evidence="16 17">AA17</strain>
    </source>
</reference>
<comment type="similarity">
    <text evidence="11 12">Belongs to the TonB-dependent receptor family.</text>
</comment>
<feature type="chain" id="PRO_5046900949" evidence="13">
    <location>
        <begin position="30"/>
        <end position="801"/>
    </location>
</feature>
<sequence length="801" mass="88602">MSKTRLLFKHSAVAAAVASGLLPILEVFAQDTSGIEKIEVTATRRTGTVQEIPLNISALNDDVLAQQNIDDLSDIARWVPGLTIQDQGGRSGSPIIVRGLNTNPSGPDSDSGTVATYYGEIPLDADIRLLDVKRVEVLIGPQGTLYGAGTLGGALRYIPHEAELDVVSGKVYGEAFDIAQSDDFGGEAGFVFNTPLIDDSLALRVNFNYFNDPGFIDYNYIVQKAGVSLPDPDWNDEATTAQNLRAEKDHNGETTKTARIALRWAPTDNIDATLSYLYQKQETEGRSIVHGDTLSPSNPLSDRIGQYESAYRYEEPRDKEDDLLSLEVSADLGFAELVSATGLSRFEADGQRDQTDLLVRLDFGYEEFPAFSSFTRELDETDTFTQEIRLVSQSDSALSWITGFYFSKQEVEGMSQEFTPNFDKFAVENWGGIQARPDALEYLSVDFVESYERALFGELTYEISDDLNITLGMRAYEYEISAESAVDLPLYYTVFEGRAPDSVELELLSTNAKDNGTLFKFNVSYQATPEILTYFTASEGLRIGGANAVAACPSDVFDIDFQNVCALPEETLYKADTTENFELGFKSSWMRNKLHFNTALFYVDWIDPQVQGATQFGQQPIIINADSARARGVEMSSRAVISDEFTMYATFAYTQAELTSFTEALHANGEHGYSGDRLPGSPERQFSLGANYSVPVFDDKMLDINYGLTYQSDIITKTGLRDDGETLSGYALSNISARLSGESWGLTFYVDNLFDKYAVVSARRGAADITTANGADIQRNYGYFITTPRTIGLRFDYDFEL</sequence>
<evidence type="ECO:0000256" key="3">
    <source>
        <dbReference type="ARBA" id="ARBA00022452"/>
    </source>
</evidence>
<comment type="caution">
    <text evidence="16">The sequence shown here is derived from an EMBL/GenBank/DDBJ whole genome shotgun (WGS) entry which is preliminary data.</text>
</comment>
<dbReference type="EMBL" id="JAOWKX010000003">
    <property type="protein sequence ID" value="MCV2884421.1"/>
    <property type="molecule type" value="Genomic_DNA"/>
</dbReference>
<evidence type="ECO:0000256" key="12">
    <source>
        <dbReference type="RuleBase" id="RU003357"/>
    </source>
</evidence>
<keyword evidence="2 11" id="KW-0813">Transport</keyword>
<dbReference type="Proteomes" id="UP001652504">
    <property type="component" value="Unassembled WGS sequence"/>
</dbReference>
<keyword evidence="16" id="KW-0675">Receptor</keyword>